<dbReference type="AlphaFoldDB" id="A0A1I0WSN0"/>
<dbReference type="Pfam" id="PF00132">
    <property type="entry name" value="Hexapep"/>
    <property type="match status" value="1"/>
</dbReference>
<dbReference type="InterPro" id="IPR051159">
    <property type="entry name" value="Hexapeptide_acetyltransf"/>
</dbReference>
<organism evidence="6 7">
    <name type="scientific">Clostridium frigidicarnis</name>
    <dbReference type="NCBI Taxonomy" id="84698"/>
    <lineage>
        <taxon>Bacteria</taxon>
        <taxon>Bacillati</taxon>
        <taxon>Bacillota</taxon>
        <taxon>Clostridia</taxon>
        <taxon>Eubacteriales</taxon>
        <taxon>Clostridiaceae</taxon>
        <taxon>Clostridium</taxon>
    </lineage>
</organism>
<evidence type="ECO:0000313" key="7">
    <source>
        <dbReference type="Proteomes" id="UP000198619"/>
    </source>
</evidence>
<dbReference type="PANTHER" id="PTHR23416:SF23">
    <property type="entry name" value="ACETYLTRANSFERASE C18B11.09C-RELATED"/>
    <property type="match status" value="1"/>
</dbReference>
<dbReference type="SUPFAM" id="SSF51161">
    <property type="entry name" value="Trimeric LpxA-like enzymes"/>
    <property type="match status" value="1"/>
</dbReference>
<gene>
    <name evidence="6" type="ORF">SAMN04488528_100634</name>
</gene>
<dbReference type="SMART" id="SM01266">
    <property type="entry name" value="Mac"/>
    <property type="match status" value="1"/>
</dbReference>
<evidence type="ECO:0000259" key="5">
    <source>
        <dbReference type="SMART" id="SM01266"/>
    </source>
</evidence>
<dbReference type="RefSeq" id="WP_090039409.1">
    <property type="nucleotide sequence ID" value="NZ_FOKI01000006.1"/>
</dbReference>
<reference evidence="6 7" key="1">
    <citation type="submission" date="2016-10" db="EMBL/GenBank/DDBJ databases">
        <authorList>
            <person name="de Groot N.N."/>
        </authorList>
    </citation>
    <scope>NUCLEOTIDE SEQUENCE [LARGE SCALE GENOMIC DNA]</scope>
    <source>
        <strain evidence="6 7">DSM 12271</strain>
    </source>
</reference>
<name>A0A1I0WSN0_9CLOT</name>
<evidence type="ECO:0000256" key="2">
    <source>
        <dbReference type="ARBA" id="ARBA00022679"/>
    </source>
</evidence>
<keyword evidence="3" id="KW-0677">Repeat</keyword>
<dbReference type="InterPro" id="IPR011004">
    <property type="entry name" value="Trimer_LpxA-like_sf"/>
</dbReference>
<accession>A0A1I0WSN0</accession>
<dbReference type="InterPro" id="IPR018357">
    <property type="entry name" value="Hexapep_transf_CS"/>
</dbReference>
<keyword evidence="4" id="KW-0012">Acyltransferase</keyword>
<dbReference type="EMBL" id="FOKI01000006">
    <property type="protein sequence ID" value="SFA91755.1"/>
    <property type="molecule type" value="Genomic_DNA"/>
</dbReference>
<dbReference type="PROSITE" id="PS00101">
    <property type="entry name" value="HEXAPEP_TRANSFERASES"/>
    <property type="match status" value="1"/>
</dbReference>
<feature type="domain" description="Maltose/galactoside acetyltransferase" evidence="5">
    <location>
        <begin position="4"/>
        <end position="55"/>
    </location>
</feature>
<evidence type="ECO:0000256" key="3">
    <source>
        <dbReference type="ARBA" id="ARBA00022737"/>
    </source>
</evidence>
<evidence type="ECO:0000256" key="4">
    <source>
        <dbReference type="ARBA" id="ARBA00023315"/>
    </source>
</evidence>
<evidence type="ECO:0000256" key="1">
    <source>
        <dbReference type="ARBA" id="ARBA00007274"/>
    </source>
</evidence>
<keyword evidence="2 6" id="KW-0808">Transferase</keyword>
<dbReference type="GO" id="GO:0008374">
    <property type="term" value="F:O-acyltransferase activity"/>
    <property type="evidence" value="ECO:0007669"/>
    <property type="project" value="TreeGrafter"/>
</dbReference>
<dbReference type="CDD" id="cd03357">
    <property type="entry name" value="LbH_MAT_GAT"/>
    <property type="match status" value="1"/>
</dbReference>
<dbReference type="PANTHER" id="PTHR23416">
    <property type="entry name" value="SIALIC ACID SYNTHASE-RELATED"/>
    <property type="match status" value="1"/>
</dbReference>
<protein>
    <submittedName>
        <fullName evidence="6">Maltose O-acetyltransferase</fullName>
    </submittedName>
</protein>
<dbReference type="Gene3D" id="2.160.10.10">
    <property type="entry name" value="Hexapeptide repeat proteins"/>
    <property type="match status" value="1"/>
</dbReference>
<dbReference type="FunFam" id="2.160.10.10:FF:000025">
    <property type="entry name" value="Hexapeptide-repeat containing-acetyltransferase"/>
    <property type="match status" value="1"/>
</dbReference>
<dbReference type="STRING" id="84698.SAMN04488528_100634"/>
<evidence type="ECO:0000313" key="6">
    <source>
        <dbReference type="EMBL" id="SFA91755.1"/>
    </source>
</evidence>
<dbReference type="Pfam" id="PF12464">
    <property type="entry name" value="Mac"/>
    <property type="match status" value="1"/>
</dbReference>
<dbReference type="Proteomes" id="UP000198619">
    <property type="component" value="Unassembled WGS sequence"/>
</dbReference>
<proteinExistence type="inferred from homology"/>
<dbReference type="OrthoDB" id="9801697at2"/>
<sequence length="191" mass="21035">MSEKEKMLRGEFYNTRDKELLEIYKKARKFMDIFNGNRDDDQSKILNQLFGKVGKGVWVEKPVFCDYGENITIGENTFINFNCTLLDCNKITIGNNVLIGPNVQIYTASHPTNSKERINKCNKDGIAPYKTFAKPVSIGDNVWIGGNVCILPGVTIGSNSVIGAGSVVTKSIPENVVAVGNPCKIIKNIGD</sequence>
<comment type="similarity">
    <text evidence="1">Belongs to the transferase hexapeptide repeat family.</text>
</comment>
<dbReference type="InterPro" id="IPR001451">
    <property type="entry name" value="Hexapep"/>
</dbReference>
<keyword evidence="7" id="KW-1185">Reference proteome</keyword>
<dbReference type="GO" id="GO:0016407">
    <property type="term" value="F:acetyltransferase activity"/>
    <property type="evidence" value="ECO:0007669"/>
    <property type="project" value="InterPro"/>
</dbReference>
<dbReference type="InterPro" id="IPR024688">
    <property type="entry name" value="Mac_dom"/>
</dbReference>